<dbReference type="Gene3D" id="3.40.50.300">
    <property type="entry name" value="P-loop containing nucleotide triphosphate hydrolases"/>
    <property type="match status" value="1"/>
</dbReference>
<evidence type="ECO:0000313" key="1">
    <source>
        <dbReference type="EMBL" id="SHK49597.1"/>
    </source>
</evidence>
<dbReference type="OrthoDB" id="9783544at2"/>
<gene>
    <name evidence="1" type="ORF">SAMN05443507_1157</name>
</gene>
<dbReference type="AlphaFoldDB" id="A0A1M6SY79"/>
<dbReference type="InterPro" id="IPR027417">
    <property type="entry name" value="P-loop_NTPase"/>
</dbReference>
<dbReference type="EMBL" id="FRAF01000015">
    <property type="protein sequence ID" value="SHK49597.1"/>
    <property type="molecule type" value="Genomic_DNA"/>
</dbReference>
<reference evidence="2" key="1">
    <citation type="submission" date="2016-11" db="EMBL/GenBank/DDBJ databases">
        <authorList>
            <person name="Varghese N."/>
            <person name="Submissions S."/>
        </authorList>
    </citation>
    <scope>NUCLEOTIDE SEQUENCE [LARGE SCALE GENOMIC DNA]</scope>
    <source>
        <strain evidence="2">USBA-503</strain>
    </source>
</reference>
<name>A0A1M6SY79_9BACL</name>
<proteinExistence type="predicted"/>
<evidence type="ECO:0000313" key="2">
    <source>
        <dbReference type="Proteomes" id="UP000184016"/>
    </source>
</evidence>
<dbReference type="STRING" id="1830138.SAMN05443507_1157"/>
<protein>
    <submittedName>
        <fullName evidence="1">Uncharacterized protein</fullName>
    </submittedName>
</protein>
<organism evidence="1 2">
    <name type="scientific">Alicyclobacillus tolerans</name>
    <dbReference type="NCBI Taxonomy" id="90970"/>
    <lineage>
        <taxon>Bacteria</taxon>
        <taxon>Bacillati</taxon>
        <taxon>Bacillota</taxon>
        <taxon>Bacilli</taxon>
        <taxon>Bacillales</taxon>
        <taxon>Alicyclobacillaceae</taxon>
        <taxon>Alicyclobacillus</taxon>
    </lineage>
</organism>
<accession>A0A1M6SY79</accession>
<sequence length="346" mass="37561">MEIYDRAVAHGWNRIAFMGASKHAGKTTAFNAFLQQAAVAGRVVGLCSIGVDGERQDALMGIDKPPIFAPQGALLATAERALFETQSLEWLESTGIRSPLGEVVIVRAAETTQVLLAGVRSRQHISRVLEGFARYQVDMVLVDGALNRIAAASPELVDAVVLAVSPVSGSTPDAVAQVALELSHRFFLPEVPLAWRNVLDSAHQRRQVALYFTTGEYREFSADAATLHPEQLLADARLVAPLQALYVPGAVQDKLMETILLQRQEPMTLIAAHPAQVWVSRQVLLPFYRAGHQLMVMRKLPLLGVAVNPHHVSGADLPLDEMLQAVSAALPEVPVYHAALSMERNA</sequence>
<dbReference type="Proteomes" id="UP000184016">
    <property type="component" value="Unassembled WGS sequence"/>
</dbReference>
<dbReference type="RefSeq" id="WP_072874356.1">
    <property type="nucleotide sequence ID" value="NZ_FRAF01000015.1"/>
</dbReference>
<keyword evidence="2" id="KW-1185">Reference proteome</keyword>